<feature type="region of interest" description="Disordered" evidence="4">
    <location>
        <begin position="218"/>
        <end position="239"/>
    </location>
</feature>
<dbReference type="PANTHER" id="PTHR15350">
    <property type="entry name" value="COP9 SIGNALOSOME COMPLEX SUBUNIT 7/DENDRITIC CELL PROTEIN GA17"/>
    <property type="match status" value="1"/>
</dbReference>
<keyword evidence="7" id="KW-1185">Reference proteome</keyword>
<evidence type="ECO:0000313" key="6">
    <source>
        <dbReference type="EMBL" id="CAG9319622.1"/>
    </source>
</evidence>
<feature type="compositionally biased region" description="Basic and acidic residues" evidence="4">
    <location>
        <begin position="218"/>
        <end position="229"/>
    </location>
</feature>
<dbReference type="SMART" id="SM00088">
    <property type="entry name" value="PINT"/>
    <property type="match status" value="1"/>
</dbReference>
<evidence type="ECO:0000256" key="1">
    <source>
        <dbReference type="ARBA" id="ARBA00008482"/>
    </source>
</evidence>
<accession>A0AAU9J5M5</accession>
<keyword evidence="2" id="KW-0736">Signalosome</keyword>
<evidence type="ECO:0000256" key="3">
    <source>
        <dbReference type="SAM" id="Coils"/>
    </source>
</evidence>
<comment type="caution">
    <text evidence="6">The sequence shown here is derived from an EMBL/GenBank/DDBJ whole genome shotgun (WGS) entry which is preliminary data.</text>
</comment>
<evidence type="ECO:0000259" key="5">
    <source>
        <dbReference type="PROSITE" id="PS50250"/>
    </source>
</evidence>
<proteinExistence type="inferred from homology"/>
<comment type="similarity">
    <text evidence="1">Belongs to the CSN7/EIF3M family. CSN7 subfamily.</text>
</comment>
<dbReference type="EMBL" id="CAJZBQ010000023">
    <property type="protein sequence ID" value="CAG9319622.1"/>
    <property type="molecule type" value="Genomic_DNA"/>
</dbReference>
<protein>
    <recommendedName>
        <fullName evidence="5">PCI domain-containing protein</fullName>
    </recommendedName>
</protein>
<sequence>MEAALEQYLVLARTAKGKACEALIMQAIGNPHTFVFGELLRYVEQAGVSPEYLNLLEIFTYGTLADYQKAQPNIPELTPAQLKKLKMLTLATLASEQTVLPYSHLQQVLNISSVRELEDLIIDSIYEGLINGKIDHKLSALKVMSAFGRDVRADKIPDLLSKFSNYIQYIELVEGLIERQVKNFAADNEKAKKRKAKFVENQAKAAEEAKAMLEASEKFDSGEGKEGGRKGKSFLKAFW</sequence>
<feature type="coiled-coil region" evidence="3">
    <location>
        <begin position="188"/>
        <end position="216"/>
    </location>
</feature>
<organism evidence="6 7">
    <name type="scientific">Blepharisma stoltei</name>
    <dbReference type="NCBI Taxonomy" id="1481888"/>
    <lineage>
        <taxon>Eukaryota</taxon>
        <taxon>Sar</taxon>
        <taxon>Alveolata</taxon>
        <taxon>Ciliophora</taxon>
        <taxon>Postciliodesmatophora</taxon>
        <taxon>Heterotrichea</taxon>
        <taxon>Heterotrichida</taxon>
        <taxon>Blepharismidae</taxon>
        <taxon>Blepharisma</taxon>
    </lineage>
</organism>
<dbReference type="AlphaFoldDB" id="A0AAU9J5M5"/>
<dbReference type="GO" id="GO:0008180">
    <property type="term" value="C:COP9 signalosome"/>
    <property type="evidence" value="ECO:0007669"/>
    <property type="project" value="UniProtKB-KW"/>
</dbReference>
<dbReference type="Pfam" id="PF01399">
    <property type="entry name" value="PCI"/>
    <property type="match status" value="1"/>
</dbReference>
<dbReference type="InterPro" id="IPR045237">
    <property type="entry name" value="COPS7/eIF3m"/>
</dbReference>
<dbReference type="InterPro" id="IPR000717">
    <property type="entry name" value="PCI_dom"/>
</dbReference>
<keyword evidence="3" id="KW-0175">Coiled coil</keyword>
<dbReference type="Proteomes" id="UP001162131">
    <property type="component" value="Unassembled WGS sequence"/>
</dbReference>
<name>A0AAU9J5M5_9CILI</name>
<dbReference type="PANTHER" id="PTHR15350:SF5">
    <property type="entry name" value="COP9 SIGNALOSOME COMPLEX SUBUNIT 7"/>
    <property type="match status" value="1"/>
</dbReference>
<evidence type="ECO:0000313" key="7">
    <source>
        <dbReference type="Proteomes" id="UP001162131"/>
    </source>
</evidence>
<dbReference type="PROSITE" id="PS50250">
    <property type="entry name" value="PCI"/>
    <property type="match status" value="1"/>
</dbReference>
<dbReference type="Pfam" id="PF22061">
    <property type="entry name" value="CSN7_HB_subdom"/>
    <property type="match status" value="1"/>
</dbReference>
<evidence type="ECO:0000256" key="2">
    <source>
        <dbReference type="ARBA" id="ARBA00022790"/>
    </source>
</evidence>
<reference evidence="6" key="1">
    <citation type="submission" date="2021-09" db="EMBL/GenBank/DDBJ databases">
        <authorList>
            <consortium name="AG Swart"/>
            <person name="Singh M."/>
            <person name="Singh A."/>
            <person name="Seah K."/>
            <person name="Emmerich C."/>
        </authorList>
    </citation>
    <scope>NUCLEOTIDE SEQUENCE</scope>
    <source>
        <strain evidence="6">ATCC30299</strain>
    </source>
</reference>
<gene>
    <name evidence="6" type="ORF">BSTOLATCC_MIC24173</name>
</gene>
<evidence type="ECO:0000256" key="4">
    <source>
        <dbReference type="SAM" id="MobiDB-lite"/>
    </source>
</evidence>
<feature type="domain" description="PCI" evidence="5">
    <location>
        <begin position="1"/>
        <end position="148"/>
    </location>
</feature>